<reference evidence="1" key="1">
    <citation type="submission" date="2019-11" db="EMBL/GenBank/DDBJ databases">
        <title>Nori genome reveals adaptations in red seaweeds to the harsh intertidal environment.</title>
        <authorList>
            <person name="Wang D."/>
            <person name="Mao Y."/>
        </authorList>
    </citation>
    <scope>NUCLEOTIDE SEQUENCE</scope>
    <source>
        <tissue evidence="1">Gametophyte</tissue>
    </source>
</reference>
<gene>
    <name evidence="1" type="ORF">I4F81_011144</name>
</gene>
<sequence>MAETKLPPPTRADMVDTSKPPSKGVIVIKIGTSSLMREGTPAGDSTVSSAAGAALGAAGGSELALSTLALLVDTVLALRRDGWDVIIVSSGAVGVGCSRLGTTVRPVRGGETAAERAANLAAIQAYAAIGQSVLMRTYDDLFRMGGQPVAQVLLTSGDLSSQYQYGNAKATLQALLGMGVVPIVNENDTVATEELRYGDNDWLSALVACVVNATWLFLLTDVERLYTADPRRDAGAEAIDLVSDMAALSVDTSARVPVPPAATAEANGVANGDVGNDESVGGYPEPIDVESRSPSPSPSSPGSITSGADAHTTTQEPRHAGSAKSPRSASSKTATAATDAASAAAAAAPAPAATGSQWGTGGMATKLTAARMATAAGVRMGLLHGRMPSRVLDFVAGKPDAVGTVFSPRPSPIKTTRKRWIAHCLPPTGALVVDRGAVSAVRKRKNLFAAGIVGVEGDFAANDAVVVRGAGGGEVARGLVNMSAADVRRVMGMRSAAIAELEGEPLADDVVSRENLVVLV</sequence>
<evidence type="ECO:0000313" key="2">
    <source>
        <dbReference type="Proteomes" id="UP000798662"/>
    </source>
</evidence>
<proteinExistence type="predicted"/>
<dbReference type="EMBL" id="CM020620">
    <property type="protein sequence ID" value="KAK1868660.1"/>
    <property type="molecule type" value="Genomic_DNA"/>
</dbReference>
<organism evidence="1 2">
    <name type="scientific">Pyropia yezoensis</name>
    <name type="common">Susabi-nori</name>
    <name type="synonym">Porphyra yezoensis</name>
    <dbReference type="NCBI Taxonomy" id="2788"/>
    <lineage>
        <taxon>Eukaryota</taxon>
        <taxon>Rhodophyta</taxon>
        <taxon>Bangiophyceae</taxon>
        <taxon>Bangiales</taxon>
        <taxon>Bangiaceae</taxon>
        <taxon>Pyropia</taxon>
    </lineage>
</organism>
<name>A0ACC3CEY7_PYRYE</name>
<comment type="caution">
    <text evidence="1">The sequence shown here is derived from an EMBL/GenBank/DDBJ whole genome shotgun (WGS) entry which is preliminary data.</text>
</comment>
<evidence type="ECO:0000313" key="1">
    <source>
        <dbReference type="EMBL" id="KAK1868660.1"/>
    </source>
</evidence>
<protein>
    <submittedName>
        <fullName evidence="1">Uncharacterized protein</fullName>
    </submittedName>
</protein>
<dbReference type="Proteomes" id="UP000798662">
    <property type="component" value="Chromosome 3"/>
</dbReference>
<accession>A0ACC3CEY7</accession>
<keyword evidence="2" id="KW-1185">Reference proteome</keyword>